<dbReference type="SUPFAM" id="SSF88659">
    <property type="entry name" value="Sigma3 and sigma4 domains of RNA polymerase sigma factors"/>
    <property type="match status" value="1"/>
</dbReference>
<dbReference type="KEGG" id="mgi:Mflv_1078"/>
<sequence>MPTLLFERDVIPLIRALYPHAYRLTREHADAEDLLQETSVKAYRAFGSAVLVGEGTNLAGWLYRIMRNTHLSAYRRRLCRPALQFTGEVTGGVARSTEDVVLTAAGDPAVAAAMRALPEKYRTAVYYADVEGRTFREIAELVDVPIGTVMSRLHRGRMRLRVALADVARDRGYPLFEAA</sequence>
<dbReference type="EMBL" id="CP000656">
    <property type="protein sequence ID" value="ABP43560.1"/>
    <property type="molecule type" value="Genomic_DNA"/>
</dbReference>
<feature type="domain" description="RNA polymerase sigma-70 region 2" evidence="6">
    <location>
        <begin position="15"/>
        <end position="77"/>
    </location>
</feature>
<dbReference type="InterPro" id="IPR013249">
    <property type="entry name" value="RNA_pol_sigma70_r4_t2"/>
</dbReference>
<dbReference type="GO" id="GO:0016987">
    <property type="term" value="F:sigma factor activity"/>
    <property type="evidence" value="ECO:0007669"/>
    <property type="project" value="UniProtKB-KW"/>
</dbReference>
<evidence type="ECO:0000256" key="4">
    <source>
        <dbReference type="ARBA" id="ARBA00023125"/>
    </source>
</evidence>
<evidence type="ECO:0000256" key="3">
    <source>
        <dbReference type="ARBA" id="ARBA00023082"/>
    </source>
</evidence>
<evidence type="ECO:0000259" key="6">
    <source>
        <dbReference type="Pfam" id="PF04542"/>
    </source>
</evidence>
<organism evidence="8">
    <name type="scientific">Mycolicibacterium gilvum (strain PYR-GCK)</name>
    <name type="common">Mycobacterium gilvum (strain PYR-GCK)</name>
    <dbReference type="NCBI Taxonomy" id="350054"/>
    <lineage>
        <taxon>Bacteria</taxon>
        <taxon>Bacillati</taxon>
        <taxon>Actinomycetota</taxon>
        <taxon>Actinomycetes</taxon>
        <taxon>Mycobacteriales</taxon>
        <taxon>Mycobacteriaceae</taxon>
        <taxon>Mycolicibacterium</taxon>
    </lineage>
</organism>
<gene>
    <name evidence="8" type="ordered locus">Mflv_1078</name>
</gene>
<dbReference type="GO" id="GO:0003677">
    <property type="term" value="F:DNA binding"/>
    <property type="evidence" value="ECO:0007669"/>
    <property type="project" value="UniProtKB-KW"/>
</dbReference>
<dbReference type="AlphaFoldDB" id="A4T437"/>
<proteinExistence type="inferred from homology"/>
<dbReference type="STRING" id="350054.Mflv_1078"/>
<dbReference type="InterPro" id="IPR013324">
    <property type="entry name" value="RNA_pol_sigma_r3/r4-like"/>
</dbReference>
<dbReference type="InterPro" id="IPR007627">
    <property type="entry name" value="RNA_pol_sigma70_r2"/>
</dbReference>
<keyword evidence="4" id="KW-0238">DNA-binding</keyword>
<evidence type="ECO:0000256" key="1">
    <source>
        <dbReference type="ARBA" id="ARBA00010641"/>
    </source>
</evidence>
<dbReference type="eggNOG" id="COG1595">
    <property type="taxonomic scope" value="Bacteria"/>
</dbReference>
<dbReference type="SUPFAM" id="SSF88946">
    <property type="entry name" value="Sigma2 domain of RNA polymerase sigma factors"/>
    <property type="match status" value="1"/>
</dbReference>
<dbReference type="InterPro" id="IPR014284">
    <property type="entry name" value="RNA_pol_sigma-70_dom"/>
</dbReference>
<comment type="similarity">
    <text evidence="1">Belongs to the sigma-70 factor family. ECF subfamily.</text>
</comment>
<dbReference type="Gene3D" id="1.10.10.10">
    <property type="entry name" value="Winged helix-like DNA-binding domain superfamily/Winged helix DNA-binding domain"/>
    <property type="match status" value="1"/>
</dbReference>
<dbReference type="OrthoDB" id="9803470at2"/>
<evidence type="ECO:0000313" key="8">
    <source>
        <dbReference type="EMBL" id="ABP43560.1"/>
    </source>
</evidence>
<evidence type="ECO:0000259" key="7">
    <source>
        <dbReference type="Pfam" id="PF08281"/>
    </source>
</evidence>
<reference evidence="8" key="2">
    <citation type="journal article" date="2013" name="PLoS ONE">
        <title>A Gene Expression Study of the Activities of Aromatic Ring-Cleavage Dioxygenases in Mycobacterium gilvum PYR-GCK to Changes in Salinity and pH during Pyrene Degradation.</title>
        <authorList>
            <person name="Badejo A.C."/>
            <person name="Badejo A.O."/>
            <person name="Shin K.H."/>
            <person name="Chai Y.G."/>
        </authorList>
    </citation>
    <scope>NUCLEOTIDE SEQUENCE [LARGE SCALE GENOMIC DNA]</scope>
    <source>
        <strain evidence="8">PYR-GCK</strain>
    </source>
</reference>
<keyword evidence="3" id="KW-0731">Sigma factor</keyword>
<keyword evidence="2" id="KW-0805">Transcription regulation</keyword>
<name>A4T437_MYCGI</name>
<dbReference type="PANTHER" id="PTHR43133:SF59">
    <property type="entry name" value="ECF RNA POLYMERASE SIGMA FACTOR SIGR"/>
    <property type="match status" value="1"/>
</dbReference>
<dbReference type="Pfam" id="PF04542">
    <property type="entry name" value="Sigma70_r2"/>
    <property type="match status" value="1"/>
</dbReference>
<dbReference type="NCBIfam" id="TIGR02937">
    <property type="entry name" value="sigma70-ECF"/>
    <property type="match status" value="1"/>
</dbReference>
<protein>
    <submittedName>
        <fullName evidence="8">RNA polymerase, sigma-24 subunit, ECF subfamily</fullName>
    </submittedName>
</protein>
<dbReference type="HOGENOM" id="CLU_047691_1_1_11"/>
<dbReference type="PANTHER" id="PTHR43133">
    <property type="entry name" value="RNA POLYMERASE ECF-TYPE SIGMA FACTO"/>
    <property type="match status" value="1"/>
</dbReference>
<dbReference type="GO" id="GO:0006352">
    <property type="term" value="P:DNA-templated transcription initiation"/>
    <property type="evidence" value="ECO:0007669"/>
    <property type="project" value="InterPro"/>
</dbReference>
<evidence type="ECO:0000256" key="5">
    <source>
        <dbReference type="ARBA" id="ARBA00023163"/>
    </source>
</evidence>
<dbReference type="InterPro" id="IPR036388">
    <property type="entry name" value="WH-like_DNA-bd_sf"/>
</dbReference>
<evidence type="ECO:0000256" key="2">
    <source>
        <dbReference type="ARBA" id="ARBA00023015"/>
    </source>
</evidence>
<keyword evidence="5" id="KW-0804">Transcription</keyword>
<dbReference type="CDD" id="cd06171">
    <property type="entry name" value="Sigma70_r4"/>
    <property type="match status" value="1"/>
</dbReference>
<dbReference type="InterPro" id="IPR039425">
    <property type="entry name" value="RNA_pol_sigma-70-like"/>
</dbReference>
<dbReference type="InterPro" id="IPR013325">
    <property type="entry name" value="RNA_pol_sigma_r2"/>
</dbReference>
<feature type="domain" description="RNA polymerase sigma factor 70 region 4 type 2" evidence="7">
    <location>
        <begin position="110"/>
        <end position="160"/>
    </location>
</feature>
<reference evidence="8" key="1">
    <citation type="submission" date="2007-04" db="EMBL/GenBank/DDBJ databases">
        <authorList>
            <consortium name="US DOE Joint Genome Institute"/>
            <person name="Copeland A."/>
            <person name="Lucas S."/>
            <person name="Lapidus A."/>
            <person name="Barry K."/>
            <person name="Detter J.C."/>
            <person name="Glavina del Rio T."/>
            <person name="Hammon N."/>
            <person name="Israni S."/>
            <person name="Dalin E."/>
            <person name="Tice H."/>
            <person name="Pitluck S."/>
            <person name="Chain P."/>
            <person name="Malfatti S."/>
            <person name="Shin M."/>
            <person name="Vergez L."/>
            <person name="Schmutz J."/>
            <person name="Larimer F."/>
            <person name="Land M."/>
            <person name="Hauser L."/>
            <person name="Kyrpides N."/>
            <person name="Mikhailova N."/>
            <person name="Miller C."/>
            <person name="Richardson P."/>
        </authorList>
    </citation>
    <scope>NUCLEOTIDE SEQUENCE</scope>
    <source>
        <strain evidence="8">PYR-GCK</strain>
    </source>
</reference>
<dbReference type="Pfam" id="PF08281">
    <property type="entry name" value="Sigma70_r4_2"/>
    <property type="match status" value="1"/>
</dbReference>
<accession>A4T437</accession>
<dbReference type="Gene3D" id="1.10.1740.10">
    <property type="match status" value="1"/>
</dbReference>